<dbReference type="Pfam" id="PF12708">
    <property type="entry name" value="Pect-lyase_RHGA_epim"/>
    <property type="match status" value="1"/>
</dbReference>
<proteinExistence type="predicted"/>
<dbReference type="GO" id="GO:0016787">
    <property type="term" value="F:hydrolase activity"/>
    <property type="evidence" value="ECO:0007669"/>
    <property type="project" value="UniProtKB-KW"/>
</dbReference>
<evidence type="ECO:0000313" key="4">
    <source>
        <dbReference type="Proteomes" id="UP001596989"/>
    </source>
</evidence>
<dbReference type="EMBL" id="JBHTJZ010000023">
    <property type="protein sequence ID" value="MFD0960631.1"/>
    <property type="molecule type" value="Genomic_DNA"/>
</dbReference>
<dbReference type="Gene3D" id="2.160.20.10">
    <property type="entry name" value="Single-stranded right-handed beta-helix, Pectin lyase-like"/>
    <property type="match status" value="1"/>
</dbReference>
<dbReference type="SUPFAM" id="SSF51126">
    <property type="entry name" value="Pectin lyase-like"/>
    <property type="match status" value="1"/>
</dbReference>
<protein>
    <submittedName>
        <fullName evidence="3">Glycosyl hydrolase family 28-related protein</fullName>
    </submittedName>
</protein>
<name>A0ABW3HT16_9BACL</name>
<dbReference type="PROSITE" id="PS51318">
    <property type="entry name" value="TAT"/>
    <property type="match status" value="1"/>
</dbReference>
<dbReference type="Proteomes" id="UP001596989">
    <property type="component" value="Unassembled WGS sequence"/>
</dbReference>
<dbReference type="InterPro" id="IPR006311">
    <property type="entry name" value="TAT_signal"/>
</dbReference>
<accession>A0ABW3HT16</accession>
<comment type="caution">
    <text evidence="3">The sequence shown here is derived from an EMBL/GenBank/DDBJ whole genome shotgun (WGS) entry which is preliminary data.</text>
</comment>
<evidence type="ECO:0000313" key="3">
    <source>
        <dbReference type="EMBL" id="MFD0960631.1"/>
    </source>
</evidence>
<dbReference type="InterPro" id="IPR012334">
    <property type="entry name" value="Pectin_lyas_fold"/>
</dbReference>
<dbReference type="InterPro" id="IPR024535">
    <property type="entry name" value="RHGA/B-epi-like_pectate_lyase"/>
</dbReference>
<feature type="domain" description="Rhamnogalacturonase A/B/Epimerase-like pectate lyase" evidence="2">
    <location>
        <begin position="65"/>
        <end position="163"/>
    </location>
</feature>
<organism evidence="3 4">
    <name type="scientific">Paenibacillus chungangensis</name>
    <dbReference type="NCBI Taxonomy" id="696535"/>
    <lineage>
        <taxon>Bacteria</taxon>
        <taxon>Bacillati</taxon>
        <taxon>Bacillota</taxon>
        <taxon>Bacilli</taxon>
        <taxon>Bacillales</taxon>
        <taxon>Paenibacillaceae</taxon>
        <taxon>Paenibacillus</taxon>
    </lineage>
</organism>
<keyword evidence="4" id="KW-1185">Reference proteome</keyword>
<feature type="region of interest" description="Disordered" evidence="1">
    <location>
        <begin position="1"/>
        <end position="23"/>
    </location>
</feature>
<sequence>MNDNRKTGINHQNTNTCHHEDEAGGGISRRKLLATLGTAGIALAASQALPFGTGTAQAAARITVYNVADYGAAGDGITDDTNAINLAISAAYTAGGGIVYIPNGVYLVDPSPSKGIALKRGIWLLGEGENVSVLSAKPTGGSVIRRDFHPSGPNDYLQDLFIGHLAIVLNHPTTASPSNYEQIGFDFRNITRSTIFECYVGNYVRGGVSKTEGVWEDMAQGYGIVFGNVSSSSPAYAGGEVNSAVRCEVWGAKKAIVLDDSVLSPASAAHATTIDNCDVQICELGIGTESRYTAGLTFNNNIVQTIIPARGSTATTYCYRIDGYGCRLEGGYVEATTANHVVYLGSLSKRNWVELGYYTSNGAITDLGAHNRIQYLHHTNGRLIDSFNQVVNSRAWATFDASGSLLAGSGVASVTRVGAGDFQINWSFPYPTNRYAVSFSNNVDASGNAGLVTIRSQTASNVRIHTYKVLSGGTVTQTDFQAVTVTAELF</sequence>
<dbReference type="InterPro" id="IPR011050">
    <property type="entry name" value="Pectin_lyase_fold/virulence"/>
</dbReference>
<dbReference type="RefSeq" id="WP_377565233.1">
    <property type="nucleotide sequence ID" value="NZ_JBHTJZ010000023.1"/>
</dbReference>
<evidence type="ECO:0000259" key="2">
    <source>
        <dbReference type="Pfam" id="PF12708"/>
    </source>
</evidence>
<evidence type="ECO:0000256" key="1">
    <source>
        <dbReference type="SAM" id="MobiDB-lite"/>
    </source>
</evidence>
<feature type="compositionally biased region" description="Polar residues" evidence="1">
    <location>
        <begin position="7"/>
        <end position="16"/>
    </location>
</feature>
<gene>
    <name evidence="3" type="ORF">ACFQ2I_14660</name>
</gene>
<reference evidence="4" key="1">
    <citation type="journal article" date="2019" name="Int. J. Syst. Evol. Microbiol.">
        <title>The Global Catalogue of Microorganisms (GCM) 10K type strain sequencing project: providing services to taxonomists for standard genome sequencing and annotation.</title>
        <authorList>
            <consortium name="The Broad Institute Genomics Platform"/>
            <consortium name="The Broad Institute Genome Sequencing Center for Infectious Disease"/>
            <person name="Wu L."/>
            <person name="Ma J."/>
        </authorList>
    </citation>
    <scope>NUCLEOTIDE SEQUENCE [LARGE SCALE GENOMIC DNA]</scope>
    <source>
        <strain evidence="4">CCUG 59129</strain>
    </source>
</reference>
<keyword evidence="3" id="KW-0378">Hydrolase</keyword>